<dbReference type="Pfam" id="PF20150">
    <property type="entry name" value="2EXR"/>
    <property type="match status" value="1"/>
</dbReference>
<accession>A0A4Z1J7I2</accession>
<dbReference type="InterPro" id="IPR045518">
    <property type="entry name" value="2EXR"/>
</dbReference>
<sequence>MASSTPPSLRFIDHPHIAHHSTHHTRDRSWHLSVTMTTRKETAADDSPTTYSPPRSDSPQIPDSPAPERPVPPHSFHPFPRLPIELQHRIWTLAAKDIAPREITISHEPCEFEGYASIIAKLIKYITNLLTCGRRKKIVDHECSAVLALLNTNFWARSIARKLYRRRFQEVLNRKIYVGAKDRVVDVPMPI</sequence>
<evidence type="ECO:0000259" key="2">
    <source>
        <dbReference type="Pfam" id="PF20150"/>
    </source>
</evidence>
<name>A0A4Z1J7I2_9HELO</name>
<evidence type="ECO:0000313" key="3">
    <source>
        <dbReference type="EMBL" id="TGO67502.1"/>
    </source>
</evidence>
<feature type="compositionally biased region" description="Polar residues" evidence="1">
    <location>
        <begin position="47"/>
        <end position="61"/>
    </location>
</feature>
<evidence type="ECO:0000313" key="4">
    <source>
        <dbReference type="Proteomes" id="UP000297452"/>
    </source>
</evidence>
<reference evidence="3 4" key="1">
    <citation type="submission" date="2017-12" db="EMBL/GenBank/DDBJ databases">
        <title>Comparative genomics of Botrytis spp.</title>
        <authorList>
            <person name="Valero-Jimenez C.A."/>
            <person name="Tapia P."/>
            <person name="Veloso J."/>
            <person name="Silva-Moreno E."/>
            <person name="Staats M."/>
            <person name="Valdes J.H."/>
            <person name="Van Kan J.A.L."/>
        </authorList>
    </citation>
    <scope>NUCLEOTIDE SEQUENCE [LARGE SCALE GENOMIC DNA]</scope>
    <source>
        <strain evidence="3 4">MUCL2120</strain>
    </source>
</reference>
<dbReference type="EMBL" id="PQXJ01000041">
    <property type="protein sequence ID" value="TGO67502.1"/>
    <property type="molecule type" value="Genomic_DNA"/>
</dbReference>
<feature type="domain" description="2EXR" evidence="2">
    <location>
        <begin position="76"/>
        <end position="178"/>
    </location>
</feature>
<protein>
    <recommendedName>
        <fullName evidence="2">2EXR domain-containing protein</fullName>
    </recommendedName>
</protein>
<evidence type="ECO:0000256" key="1">
    <source>
        <dbReference type="SAM" id="MobiDB-lite"/>
    </source>
</evidence>
<proteinExistence type="predicted"/>
<dbReference type="OrthoDB" id="3534283at2759"/>
<feature type="region of interest" description="Disordered" evidence="1">
    <location>
        <begin position="37"/>
        <end position="74"/>
    </location>
</feature>
<gene>
    <name evidence="3" type="ORF">BOTNAR_0041g00400</name>
</gene>
<keyword evidence="4" id="KW-1185">Reference proteome</keyword>
<dbReference type="Proteomes" id="UP000297452">
    <property type="component" value="Unassembled WGS sequence"/>
</dbReference>
<comment type="caution">
    <text evidence="3">The sequence shown here is derived from an EMBL/GenBank/DDBJ whole genome shotgun (WGS) entry which is preliminary data.</text>
</comment>
<organism evidence="3 4">
    <name type="scientific">Botryotinia narcissicola</name>
    <dbReference type="NCBI Taxonomy" id="278944"/>
    <lineage>
        <taxon>Eukaryota</taxon>
        <taxon>Fungi</taxon>
        <taxon>Dikarya</taxon>
        <taxon>Ascomycota</taxon>
        <taxon>Pezizomycotina</taxon>
        <taxon>Leotiomycetes</taxon>
        <taxon>Helotiales</taxon>
        <taxon>Sclerotiniaceae</taxon>
        <taxon>Botryotinia</taxon>
    </lineage>
</organism>
<feature type="compositionally biased region" description="Pro residues" evidence="1">
    <location>
        <begin position="62"/>
        <end position="74"/>
    </location>
</feature>
<dbReference type="AlphaFoldDB" id="A0A4Z1J7I2"/>